<keyword evidence="1" id="KW-0456">Lyase</keyword>
<organism evidence="3 4">
    <name type="scientific">Actinomadura bangladeshensis</name>
    <dbReference type="NCBI Taxonomy" id="453573"/>
    <lineage>
        <taxon>Bacteria</taxon>
        <taxon>Bacillati</taxon>
        <taxon>Actinomycetota</taxon>
        <taxon>Actinomycetes</taxon>
        <taxon>Streptosporangiales</taxon>
        <taxon>Thermomonosporaceae</taxon>
        <taxon>Actinomadura</taxon>
    </lineage>
</organism>
<comment type="caution">
    <text evidence="3">The sequence shown here is derived from an EMBL/GenBank/DDBJ whole genome shotgun (WGS) entry which is preliminary data.</text>
</comment>
<dbReference type="Pfam" id="PF04909">
    <property type="entry name" value="Amidohydro_2"/>
    <property type="match status" value="1"/>
</dbReference>
<dbReference type="AlphaFoldDB" id="A0A4R4PF17"/>
<dbReference type="Gene3D" id="3.20.20.140">
    <property type="entry name" value="Metal-dependent hydrolases"/>
    <property type="match status" value="1"/>
</dbReference>
<sequence length="392" mass="44326">MPLQPHMKMISVDDHLIEHPTVWTDRLPAKYRDLAPRVITAEQDMSAKHAIFGELFLGAGQQTWMFEDRLYPQLALNAVAGKDPKEWQNREPTRYEDIIPGCWQPAARVADMDMGGIHAMVMYPTFPRFAGTAFLEAEDKELALLSVRAWNDFVFEEWCDPYPDRFIPISILPLWDVDLAVAELERVAERGAKGISFPENPAPLGLPSWTSGGWDKVCAAAQAHDMPLCMHFGTSGKTLKPSADCSDLAVTATMGLNSMITFADLLFSPVFHKFPQLKAVLAEGGIGWLPYMLERAELSWSKHRWHNKASDVNPRDLWARNLYGCYITDAHGIGARYEIGVDRIMWECDYPHSDSDWPHSREMAADQLKDVPDDEVHQIVELTARKVFNFPG</sequence>
<dbReference type="PANTHER" id="PTHR21240">
    <property type="entry name" value="2-AMINO-3-CARBOXYLMUCONATE-6-SEMIALDEHYDE DECARBOXYLASE"/>
    <property type="match status" value="1"/>
</dbReference>
<keyword evidence="3" id="KW-0378">Hydrolase</keyword>
<dbReference type="PANTHER" id="PTHR21240:SF28">
    <property type="entry name" value="ISO-OROTATE DECARBOXYLASE (EUROFUNG)"/>
    <property type="match status" value="1"/>
</dbReference>
<evidence type="ECO:0000313" key="3">
    <source>
        <dbReference type="EMBL" id="TDC20382.1"/>
    </source>
</evidence>
<name>A0A4R4PF17_9ACTN</name>
<dbReference type="InterPro" id="IPR032465">
    <property type="entry name" value="ACMSD"/>
</dbReference>
<accession>A0A4R4PF17</accession>
<dbReference type="OrthoDB" id="8673349at2"/>
<evidence type="ECO:0000256" key="1">
    <source>
        <dbReference type="ARBA" id="ARBA00023239"/>
    </source>
</evidence>
<feature type="domain" description="Amidohydrolase-related" evidence="2">
    <location>
        <begin position="100"/>
        <end position="390"/>
    </location>
</feature>
<dbReference type="InterPro" id="IPR032466">
    <property type="entry name" value="Metal_Hydrolase"/>
</dbReference>
<dbReference type="GO" id="GO:0016787">
    <property type="term" value="F:hydrolase activity"/>
    <property type="evidence" value="ECO:0007669"/>
    <property type="project" value="UniProtKB-KW"/>
</dbReference>
<protein>
    <submittedName>
        <fullName evidence="3">Amidohydrolase</fullName>
    </submittedName>
</protein>
<evidence type="ECO:0000313" key="4">
    <source>
        <dbReference type="Proteomes" id="UP000295431"/>
    </source>
</evidence>
<evidence type="ECO:0000259" key="2">
    <source>
        <dbReference type="Pfam" id="PF04909"/>
    </source>
</evidence>
<keyword evidence="4" id="KW-1185">Reference proteome</keyword>
<dbReference type="SUPFAM" id="SSF51556">
    <property type="entry name" value="Metallo-dependent hydrolases"/>
    <property type="match status" value="1"/>
</dbReference>
<reference evidence="3 4" key="1">
    <citation type="submission" date="2019-03" db="EMBL/GenBank/DDBJ databases">
        <title>Draft genome sequences of novel Actinobacteria.</title>
        <authorList>
            <person name="Sahin N."/>
            <person name="Ay H."/>
            <person name="Saygin H."/>
        </authorList>
    </citation>
    <scope>NUCLEOTIDE SEQUENCE [LARGE SCALE GENOMIC DNA]</scope>
    <source>
        <strain evidence="3 4">DSM 45347</strain>
    </source>
</reference>
<dbReference type="GO" id="GO:0019748">
    <property type="term" value="P:secondary metabolic process"/>
    <property type="evidence" value="ECO:0007669"/>
    <property type="project" value="TreeGrafter"/>
</dbReference>
<dbReference type="InterPro" id="IPR006680">
    <property type="entry name" value="Amidohydro-rel"/>
</dbReference>
<proteinExistence type="predicted"/>
<dbReference type="GO" id="GO:0016831">
    <property type="term" value="F:carboxy-lyase activity"/>
    <property type="evidence" value="ECO:0007669"/>
    <property type="project" value="InterPro"/>
</dbReference>
<dbReference type="GO" id="GO:0005737">
    <property type="term" value="C:cytoplasm"/>
    <property type="evidence" value="ECO:0007669"/>
    <property type="project" value="TreeGrafter"/>
</dbReference>
<dbReference type="EMBL" id="SMJW01000001">
    <property type="protein sequence ID" value="TDC20382.1"/>
    <property type="molecule type" value="Genomic_DNA"/>
</dbReference>
<dbReference type="Proteomes" id="UP000295431">
    <property type="component" value="Unassembled WGS sequence"/>
</dbReference>
<gene>
    <name evidence="3" type="ORF">E1284_00410</name>
</gene>